<comment type="caution">
    <text evidence="1">The sequence shown here is derived from an EMBL/GenBank/DDBJ whole genome shotgun (WGS) entry which is preliminary data.</text>
</comment>
<organism evidence="1 2">
    <name type="scientific">Paenibacillus piri</name>
    <dbReference type="NCBI Taxonomy" id="2547395"/>
    <lineage>
        <taxon>Bacteria</taxon>
        <taxon>Bacillati</taxon>
        <taxon>Bacillota</taxon>
        <taxon>Bacilli</taxon>
        <taxon>Bacillales</taxon>
        <taxon>Paenibacillaceae</taxon>
        <taxon>Paenibacillus</taxon>
    </lineage>
</organism>
<accession>A0A4R5KEW8</accession>
<dbReference type="EMBL" id="SMRT01000016">
    <property type="protein sequence ID" value="TDF93502.1"/>
    <property type="molecule type" value="Genomic_DNA"/>
</dbReference>
<dbReference type="AlphaFoldDB" id="A0A4R5KEW8"/>
<keyword evidence="2" id="KW-1185">Reference proteome</keyword>
<evidence type="ECO:0000313" key="2">
    <source>
        <dbReference type="Proteomes" id="UP000295636"/>
    </source>
</evidence>
<sequence length="80" mass="9171">MTNQQKLRQAFVEALALPADTQVEELKYNAIPEWDSIAHMALIAHLDDTFDIMLDTEDIIDISSFDRAVEILQKYGVDFE</sequence>
<gene>
    <name evidence="1" type="ORF">E1757_26580</name>
</gene>
<evidence type="ECO:0000313" key="1">
    <source>
        <dbReference type="EMBL" id="TDF93502.1"/>
    </source>
</evidence>
<reference evidence="1 2" key="1">
    <citation type="submission" date="2019-03" db="EMBL/GenBank/DDBJ databases">
        <title>This is whole genome sequence of Paenibacillus sp MS74 strain.</title>
        <authorList>
            <person name="Trinh H.N."/>
        </authorList>
    </citation>
    <scope>NUCLEOTIDE SEQUENCE [LARGE SCALE GENOMIC DNA]</scope>
    <source>
        <strain evidence="1 2">MS74</strain>
    </source>
</reference>
<dbReference type="RefSeq" id="WP_133233917.1">
    <property type="nucleotide sequence ID" value="NZ_SMRT01000016.1"/>
</dbReference>
<dbReference type="OrthoDB" id="5326335at2"/>
<protein>
    <submittedName>
        <fullName evidence="1">Acyl carrier protein</fullName>
    </submittedName>
</protein>
<name>A0A4R5KEW8_9BACL</name>
<dbReference type="SUPFAM" id="SSF47336">
    <property type="entry name" value="ACP-like"/>
    <property type="match status" value="1"/>
</dbReference>
<dbReference type="Proteomes" id="UP000295636">
    <property type="component" value="Unassembled WGS sequence"/>
</dbReference>
<proteinExistence type="predicted"/>
<dbReference type="Gene3D" id="1.10.1200.10">
    <property type="entry name" value="ACP-like"/>
    <property type="match status" value="1"/>
</dbReference>
<dbReference type="InterPro" id="IPR036736">
    <property type="entry name" value="ACP-like_sf"/>
</dbReference>